<keyword evidence="6" id="KW-0012">Acyltransferase</keyword>
<dbReference type="SUPFAM" id="SSF51161">
    <property type="entry name" value="Trimeric LpxA-like enzymes"/>
    <property type="match status" value="1"/>
</dbReference>
<dbReference type="GO" id="GO:0003977">
    <property type="term" value="F:UDP-N-acetylglucosamine diphosphorylase activity"/>
    <property type="evidence" value="ECO:0007669"/>
    <property type="project" value="UniProtKB-EC"/>
</dbReference>
<evidence type="ECO:0000256" key="4">
    <source>
        <dbReference type="ARBA" id="ARBA00022695"/>
    </source>
</evidence>
<feature type="domain" description="Nucleotidyl transferase" evidence="9">
    <location>
        <begin position="22"/>
        <end position="245"/>
    </location>
</feature>
<keyword evidence="3" id="KW-0808">Transferase</keyword>
<comment type="catalytic activity">
    <reaction evidence="8">
        <text>N-acetyl-alpha-D-glucosamine 1-phosphate + UTP + H(+) = UDP-N-acetyl-alpha-D-glucosamine + diphosphate</text>
        <dbReference type="Rhea" id="RHEA:13509"/>
        <dbReference type="ChEBI" id="CHEBI:15378"/>
        <dbReference type="ChEBI" id="CHEBI:33019"/>
        <dbReference type="ChEBI" id="CHEBI:46398"/>
        <dbReference type="ChEBI" id="CHEBI:57705"/>
        <dbReference type="ChEBI" id="CHEBI:57776"/>
        <dbReference type="EC" id="2.7.7.23"/>
    </reaction>
</comment>
<sequence>MSASLVFSLKTKEFIYKGDVMKAVILAANRSNRLSPFIETRCKPMIRIAGQYILENTICFLKEAGINDIVLVVNHQQDLVRRYFGSGKILGVNLEYVVQDELQGIGQALSLCQSSLEKKPFLLVYGDVMTDYNPFLSILQTYSEMDKEVALIALPESSKEFGNVYLDHEMKISRLVEKPKANQANYVFAGMFVLLPKIFSLLEEHQNDISQCYGQMIETSGLQACLWEKGWIDMIHPWHILEANRMLMSSWETAEIDSTARLLGQVHLEGSVRIGPNVTVESGTILKGPCYIGSNSYVGNNSLIRNYSAIGPDSIVGYGSELKNCVLFGNNDVGRLSFVGDSVLGENVKSGSGLTTVNHTVDYSRITCKSNSDSIETGLTKLGAFIGDNVSIGARHTLGPGTIVESGKIVADNITL</sequence>
<dbReference type="Gene3D" id="2.160.10.10">
    <property type="entry name" value="Hexapeptide repeat proteins"/>
    <property type="match status" value="1"/>
</dbReference>
<keyword evidence="4" id="KW-0548">Nucleotidyltransferase</keyword>
<dbReference type="InterPro" id="IPR011004">
    <property type="entry name" value="Trimer_LpxA-like_sf"/>
</dbReference>
<evidence type="ECO:0000256" key="5">
    <source>
        <dbReference type="ARBA" id="ARBA00023268"/>
    </source>
</evidence>
<protein>
    <submittedName>
        <fullName evidence="11">GlmU protein</fullName>
    </submittedName>
</protein>
<evidence type="ECO:0000256" key="1">
    <source>
        <dbReference type="ARBA" id="ARBA00005166"/>
    </source>
</evidence>
<keyword evidence="5" id="KW-0511">Multifunctional enzyme</keyword>
<comment type="pathway">
    <text evidence="2">Nucleotide-sugar biosynthesis; UDP-N-acetyl-alpha-D-glucosamine biosynthesis; UDP-N-acetyl-alpha-D-glucosamine from N-acetyl-alpha-D-glucosamine 1-phosphate: step 1/1.</text>
</comment>
<organism evidence="11 12">
    <name type="scientific">SAR324 cluster bacterium</name>
    <dbReference type="NCBI Taxonomy" id="2024889"/>
    <lineage>
        <taxon>Bacteria</taxon>
        <taxon>Deltaproteobacteria</taxon>
        <taxon>SAR324 cluster</taxon>
    </lineage>
</organism>
<evidence type="ECO:0000256" key="8">
    <source>
        <dbReference type="ARBA" id="ARBA00048493"/>
    </source>
</evidence>
<dbReference type="InterPro" id="IPR056729">
    <property type="entry name" value="GMPPB_C"/>
</dbReference>
<dbReference type="Proteomes" id="UP000286732">
    <property type="component" value="Unassembled WGS sequence"/>
</dbReference>
<dbReference type="AlphaFoldDB" id="A0A432GC57"/>
<dbReference type="Pfam" id="PF25087">
    <property type="entry name" value="GMPPB_C"/>
    <property type="match status" value="1"/>
</dbReference>
<evidence type="ECO:0000313" key="12">
    <source>
        <dbReference type="Proteomes" id="UP000286732"/>
    </source>
</evidence>
<comment type="catalytic activity">
    <reaction evidence="7">
        <text>alpha-D-glucosamine 1-phosphate + acetyl-CoA = N-acetyl-alpha-D-glucosamine 1-phosphate + CoA + H(+)</text>
        <dbReference type="Rhea" id="RHEA:13725"/>
        <dbReference type="ChEBI" id="CHEBI:15378"/>
        <dbReference type="ChEBI" id="CHEBI:57287"/>
        <dbReference type="ChEBI" id="CHEBI:57288"/>
        <dbReference type="ChEBI" id="CHEBI:57776"/>
        <dbReference type="ChEBI" id="CHEBI:58516"/>
        <dbReference type="EC" id="2.3.1.157"/>
    </reaction>
</comment>
<evidence type="ECO:0000256" key="2">
    <source>
        <dbReference type="ARBA" id="ARBA00005208"/>
    </source>
</evidence>
<dbReference type="InterPro" id="IPR050065">
    <property type="entry name" value="GlmU-like"/>
</dbReference>
<evidence type="ECO:0000313" key="11">
    <source>
        <dbReference type="EMBL" id="RTZ81269.1"/>
    </source>
</evidence>
<feature type="domain" description="Mannose-1-phosphate guanyltransferase C-terminal" evidence="10">
    <location>
        <begin position="287"/>
        <end position="361"/>
    </location>
</feature>
<dbReference type="Gene3D" id="3.90.550.10">
    <property type="entry name" value="Spore Coat Polysaccharide Biosynthesis Protein SpsA, Chain A"/>
    <property type="match status" value="1"/>
</dbReference>
<dbReference type="CDD" id="cd04181">
    <property type="entry name" value="NTP_transferase"/>
    <property type="match status" value="1"/>
</dbReference>
<gene>
    <name evidence="11" type="ORF">DSY98_03020</name>
</gene>
<evidence type="ECO:0000256" key="6">
    <source>
        <dbReference type="ARBA" id="ARBA00023315"/>
    </source>
</evidence>
<evidence type="ECO:0000259" key="9">
    <source>
        <dbReference type="Pfam" id="PF00483"/>
    </source>
</evidence>
<evidence type="ECO:0000256" key="3">
    <source>
        <dbReference type="ARBA" id="ARBA00022679"/>
    </source>
</evidence>
<dbReference type="GO" id="GO:0019134">
    <property type="term" value="F:glucosamine-1-phosphate N-acetyltransferase activity"/>
    <property type="evidence" value="ECO:0007669"/>
    <property type="project" value="UniProtKB-EC"/>
</dbReference>
<reference evidence="11 12" key="1">
    <citation type="submission" date="2018-06" db="EMBL/GenBank/DDBJ databases">
        <title>Combined omics and stable isotope probing to characterize newly discovered Mariana Back-Arc vent microbial communities.</title>
        <authorList>
            <person name="Trembath-Reichert E."/>
            <person name="Huber J.A."/>
        </authorList>
    </citation>
    <scope>NUCLEOTIDE SEQUENCE [LARGE SCALE GENOMIC DNA]</scope>
    <source>
        <strain evidence="11">MAG 63_2</strain>
    </source>
</reference>
<dbReference type="InterPro" id="IPR005835">
    <property type="entry name" value="NTP_transferase_dom"/>
</dbReference>
<dbReference type="EMBL" id="QNZM01000116">
    <property type="protein sequence ID" value="RTZ81269.1"/>
    <property type="molecule type" value="Genomic_DNA"/>
</dbReference>
<dbReference type="PANTHER" id="PTHR43584:SF8">
    <property type="entry name" value="N-ACETYLMURAMATE ALPHA-1-PHOSPHATE URIDYLYLTRANSFERASE"/>
    <property type="match status" value="1"/>
</dbReference>
<dbReference type="InterPro" id="IPR029044">
    <property type="entry name" value="Nucleotide-diphossugar_trans"/>
</dbReference>
<proteinExistence type="predicted"/>
<evidence type="ECO:0000256" key="7">
    <source>
        <dbReference type="ARBA" id="ARBA00048247"/>
    </source>
</evidence>
<dbReference type="PANTHER" id="PTHR43584">
    <property type="entry name" value="NUCLEOTIDYL TRANSFERASE"/>
    <property type="match status" value="1"/>
</dbReference>
<name>A0A432GC57_9DELT</name>
<dbReference type="SUPFAM" id="SSF53448">
    <property type="entry name" value="Nucleotide-diphospho-sugar transferases"/>
    <property type="match status" value="1"/>
</dbReference>
<comment type="caution">
    <text evidence="11">The sequence shown here is derived from an EMBL/GenBank/DDBJ whole genome shotgun (WGS) entry which is preliminary data.</text>
</comment>
<comment type="pathway">
    <text evidence="1">Nucleotide-sugar biosynthesis; UDP-N-acetyl-alpha-D-glucosamine biosynthesis; N-acetyl-alpha-D-glucosamine 1-phosphate from alpha-D-glucosamine 6-phosphate (route II): step 2/2.</text>
</comment>
<dbReference type="Pfam" id="PF00483">
    <property type="entry name" value="NTP_transferase"/>
    <property type="match status" value="1"/>
</dbReference>
<evidence type="ECO:0000259" key="10">
    <source>
        <dbReference type="Pfam" id="PF25087"/>
    </source>
</evidence>
<accession>A0A432GC57</accession>